<accession>A0A074T8W5</accession>
<evidence type="ECO:0000313" key="3">
    <source>
        <dbReference type="Proteomes" id="UP000027725"/>
    </source>
</evidence>
<feature type="region of interest" description="Disordered" evidence="1">
    <location>
        <begin position="1"/>
        <end position="22"/>
    </location>
</feature>
<reference evidence="2 3" key="1">
    <citation type="submission" date="2014-03" db="EMBL/GenBank/DDBJ databases">
        <title>The draft genome sequence of Thioclava dalianensis DLFJ1-1.</title>
        <authorList>
            <person name="Lai Q."/>
            <person name="Shao Z."/>
        </authorList>
    </citation>
    <scope>NUCLEOTIDE SEQUENCE [LARGE SCALE GENOMIC DNA]</scope>
    <source>
        <strain evidence="2 3">DLFJ1-1</strain>
    </source>
</reference>
<evidence type="ECO:0000313" key="2">
    <source>
        <dbReference type="EMBL" id="KEP68159.1"/>
    </source>
</evidence>
<dbReference type="eggNOG" id="ENOG5032I4Z">
    <property type="taxonomic scope" value="Bacteria"/>
</dbReference>
<keyword evidence="3" id="KW-1185">Reference proteome</keyword>
<organism evidence="2 3">
    <name type="scientific">Thioclava dalianensis</name>
    <dbReference type="NCBI Taxonomy" id="1185766"/>
    <lineage>
        <taxon>Bacteria</taxon>
        <taxon>Pseudomonadati</taxon>
        <taxon>Pseudomonadota</taxon>
        <taxon>Alphaproteobacteria</taxon>
        <taxon>Rhodobacterales</taxon>
        <taxon>Paracoccaceae</taxon>
        <taxon>Thioclava</taxon>
    </lineage>
</organism>
<comment type="caution">
    <text evidence="2">The sequence shown here is derived from an EMBL/GenBank/DDBJ whole genome shotgun (WGS) entry which is preliminary data.</text>
</comment>
<dbReference type="EMBL" id="JHEH01000044">
    <property type="protein sequence ID" value="KEP68159.1"/>
    <property type="molecule type" value="Genomic_DNA"/>
</dbReference>
<dbReference type="Proteomes" id="UP000027725">
    <property type="component" value="Unassembled WGS sequence"/>
</dbReference>
<evidence type="ECO:0000256" key="1">
    <source>
        <dbReference type="SAM" id="MobiDB-lite"/>
    </source>
</evidence>
<protein>
    <submittedName>
        <fullName evidence="2">Uncharacterized protein</fullName>
    </submittedName>
</protein>
<name>A0A074T8W5_9RHOB</name>
<proteinExistence type="predicted"/>
<dbReference type="AlphaFoldDB" id="A0A074T8W5"/>
<gene>
    <name evidence="2" type="ORF">DL1_14640</name>
</gene>
<feature type="compositionally biased region" description="Basic and acidic residues" evidence="1">
    <location>
        <begin position="8"/>
        <end position="22"/>
    </location>
</feature>
<sequence>MRAGKYVPDTDPKAAEKPEPECKTLSSGATFCMTLENGVRRWVLQGKRRPDFKVGDVFPVYKHSMLMNLRRYDLPAVTGKWRYYVVAGMIYRVDAETKKVLEVIGPTYAR</sequence>